<proteinExistence type="predicted"/>
<name>A0AAP0BDT4_9ASPA</name>
<sequence length="69" mass="7756">MEYRRLLMAATEFILSSDRRALANPPLDPAELGVSAVLKPYQIEGVSWLIRRYQLGVNVLLGSDPHLFS</sequence>
<dbReference type="EMBL" id="JBBWWQ010000011">
    <property type="protein sequence ID" value="KAK8936284.1"/>
    <property type="molecule type" value="Genomic_DNA"/>
</dbReference>
<reference evidence="1 2" key="1">
    <citation type="journal article" date="2022" name="Nat. Plants">
        <title>Genomes of leafy and leafless Platanthera orchids illuminate the evolution of mycoheterotrophy.</title>
        <authorList>
            <person name="Li M.H."/>
            <person name="Liu K.W."/>
            <person name="Li Z."/>
            <person name="Lu H.C."/>
            <person name="Ye Q.L."/>
            <person name="Zhang D."/>
            <person name="Wang J.Y."/>
            <person name="Li Y.F."/>
            <person name="Zhong Z.M."/>
            <person name="Liu X."/>
            <person name="Yu X."/>
            <person name="Liu D.K."/>
            <person name="Tu X.D."/>
            <person name="Liu B."/>
            <person name="Hao Y."/>
            <person name="Liao X.Y."/>
            <person name="Jiang Y.T."/>
            <person name="Sun W.H."/>
            <person name="Chen J."/>
            <person name="Chen Y.Q."/>
            <person name="Ai Y."/>
            <person name="Zhai J.W."/>
            <person name="Wu S.S."/>
            <person name="Zhou Z."/>
            <person name="Hsiao Y.Y."/>
            <person name="Wu W.L."/>
            <person name="Chen Y.Y."/>
            <person name="Lin Y.F."/>
            <person name="Hsu J.L."/>
            <person name="Li C.Y."/>
            <person name="Wang Z.W."/>
            <person name="Zhao X."/>
            <person name="Zhong W.Y."/>
            <person name="Ma X.K."/>
            <person name="Ma L."/>
            <person name="Huang J."/>
            <person name="Chen G.Z."/>
            <person name="Huang M.Z."/>
            <person name="Huang L."/>
            <person name="Peng D.H."/>
            <person name="Luo Y.B."/>
            <person name="Zou S.Q."/>
            <person name="Chen S.P."/>
            <person name="Lan S."/>
            <person name="Tsai W.C."/>
            <person name="Van de Peer Y."/>
            <person name="Liu Z.J."/>
        </authorList>
    </citation>
    <scope>NUCLEOTIDE SEQUENCE [LARGE SCALE GENOMIC DNA]</scope>
    <source>
        <strain evidence="1">Lor287</strain>
    </source>
</reference>
<organism evidence="1 2">
    <name type="scientific">Platanthera zijinensis</name>
    <dbReference type="NCBI Taxonomy" id="2320716"/>
    <lineage>
        <taxon>Eukaryota</taxon>
        <taxon>Viridiplantae</taxon>
        <taxon>Streptophyta</taxon>
        <taxon>Embryophyta</taxon>
        <taxon>Tracheophyta</taxon>
        <taxon>Spermatophyta</taxon>
        <taxon>Magnoliopsida</taxon>
        <taxon>Liliopsida</taxon>
        <taxon>Asparagales</taxon>
        <taxon>Orchidaceae</taxon>
        <taxon>Orchidoideae</taxon>
        <taxon>Orchideae</taxon>
        <taxon>Orchidinae</taxon>
        <taxon>Platanthera</taxon>
    </lineage>
</organism>
<comment type="caution">
    <text evidence="1">The sequence shown here is derived from an EMBL/GenBank/DDBJ whole genome shotgun (WGS) entry which is preliminary data.</text>
</comment>
<evidence type="ECO:0000313" key="1">
    <source>
        <dbReference type="EMBL" id="KAK8936284.1"/>
    </source>
</evidence>
<dbReference type="AlphaFoldDB" id="A0AAP0BDT4"/>
<accession>A0AAP0BDT4</accession>
<evidence type="ECO:0000313" key="2">
    <source>
        <dbReference type="Proteomes" id="UP001418222"/>
    </source>
</evidence>
<dbReference type="Proteomes" id="UP001418222">
    <property type="component" value="Unassembled WGS sequence"/>
</dbReference>
<gene>
    <name evidence="1" type="ORF">KSP39_PZI013965</name>
</gene>
<keyword evidence="2" id="KW-1185">Reference proteome</keyword>
<protein>
    <submittedName>
        <fullName evidence="1">Uncharacterized protein</fullName>
    </submittedName>
</protein>